<evidence type="ECO:0000313" key="2">
    <source>
        <dbReference type="EMBL" id="MFD2572303.1"/>
    </source>
</evidence>
<feature type="transmembrane region" description="Helical" evidence="1">
    <location>
        <begin position="179"/>
        <end position="198"/>
    </location>
</feature>
<evidence type="ECO:0000313" key="3">
    <source>
        <dbReference type="Proteomes" id="UP001597469"/>
    </source>
</evidence>
<proteinExistence type="predicted"/>
<comment type="caution">
    <text evidence="2">The sequence shown here is derived from an EMBL/GenBank/DDBJ whole genome shotgun (WGS) entry which is preliminary data.</text>
</comment>
<reference evidence="3" key="1">
    <citation type="journal article" date="2019" name="Int. J. Syst. Evol. Microbiol.">
        <title>The Global Catalogue of Microorganisms (GCM) 10K type strain sequencing project: providing services to taxonomists for standard genome sequencing and annotation.</title>
        <authorList>
            <consortium name="The Broad Institute Genomics Platform"/>
            <consortium name="The Broad Institute Genome Sequencing Center for Infectious Disease"/>
            <person name="Wu L."/>
            <person name="Ma J."/>
        </authorList>
    </citation>
    <scope>NUCLEOTIDE SEQUENCE [LARGE SCALE GENOMIC DNA]</scope>
    <source>
        <strain evidence="3">KCTC 42805</strain>
    </source>
</reference>
<protein>
    <recommendedName>
        <fullName evidence="4">DoxX family protein</fullName>
    </recommendedName>
</protein>
<feature type="transmembrane region" description="Helical" evidence="1">
    <location>
        <begin position="123"/>
        <end position="143"/>
    </location>
</feature>
<keyword evidence="3" id="KW-1185">Reference proteome</keyword>
<keyword evidence="1" id="KW-1133">Transmembrane helix</keyword>
<keyword evidence="1" id="KW-0812">Transmembrane</keyword>
<feature type="transmembrane region" description="Helical" evidence="1">
    <location>
        <begin position="204"/>
        <end position="223"/>
    </location>
</feature>
<name>A0ABW5M5R4_9BACT</name>
<sequence>MISPLTSESSATVRVTDNWLFWRKLLFRFSCIYLLLYMSPWTWLGDLPLLNVVAELYGQAEDWLVNLGNTYLFHVKDVLVPMNGSGDTSYGYAQLCLFTLIAVVGTAVWTVVDKRRNYDVGYYWLLVGVRYYVAMVALRYGIIKLFGQQMIFPSLSALATPLGDFLPMRFSWYFIGYSTPYQFFSGAVEVLAGVLLLFRRTSTLGAFVAASVFLNVMMMNLCYDIPVKLFSIHLFVMSNFPLLGDAQRLLNFFVFNKPTQPAFRITIPNRRLRMVRTGLKVAFVVLFLILPVWETYQRTSWNSNPTVKGKLTTGFFEVERFQGNVADSLRWKDLIFEQNTTGSIQTADTLLRQRYRRGYFSYALDSTKNTIAFKKSSMDTSALFTMNYTMPDTNHLLLRGKIRNDTVLIALKRQNRHFQLAERQFHWLSEANR</sequence>
<feature type="transmembrane region" description="Helical" evidence="1">
    <location>
        <begin position="91"/>
        <end position="111"/>
    </location>
</feature>
<dbReference type="RefSeq" id="WP_381524567.1">
    <property type="nucleotide sequence ID" value="NZ_JBHULN010000010.1"/>
</dbReference>
<dbReference type="Proteomes" id="UP001597469">
    <property type="component" value="Unassembled WGS sequence"/>
</dbReference>
<evidence type="ECO:0000256" key="1">
    <source>
        <dbReference type="SAM" id="Phobius"/>
    </source>
</evidence>
<dbReference type="EMBL" id="JBHULN010000010">
    <property type="protein sequence ID" value="MFD2572303.1"/>
    <property type="molecule type" value="Genomic_DNA"/>
</dbReference>
<evidence type="ECO:0008006" key="4">
    <source>
        <dbReference type="Google" id="ProtNLM"/>
    </source>
</evidence>
<accession>A0ABW5M5R4</accession>
<organism evidence="2 3">
    <name type="scientific">Spirosoma soli</name>
    <dbReference type="NCBI Taxonomy" id="1770529"/>
    <lineage>
        <taxon>Bacteria</taxon>
        <taxon>Pseudomonadati</taxon>
        <taxon>Bacteroidota</taxon>
        <taxon>Cytophagia</taxon>
        <taxon>Cytophagales</taxon>
        <taxon>Cytophagaceae</taxon>
        <taxon>Spirosoma</taxon>
    </lineage>
</organism>
<keyword evidence="1" id="KW-0472">Membrane</keyword>
<gene>
    <name evidence="2" type="ORF">ACFSUS_16805</name>
</gene>
<feature type="transmembrane region" description="Helical" evidence="1">
    <location>
        <begin position="25"/>
        <end position="44"/>
    </location>
</feature>